<dbReference type="Pfam" id="PF01909">
    <property type="entry name" value="NTP_transf_2"/>
    <property type="match status" value="1"/>
</dbReference>
<sequence length="166" mass="19176">MDPLPLMESVATYFARLLRENLKEGIVSVVLYGSTARGRVGPDSDIDILIVARNLPEEYHRRINLIFPLLIQTYRSPAYQKLGQWGLHPKIEYLLLDEEEAQSISGIDLDLLTDHRILYDSGFFAKKMARLLKRLKRLGAKKVVVNRNAWYWDLKPDLKPGEEIEL</sequence>
<name>A0A660SIK0_UNCW3</name>
<dbReference type="SUPFAM" id="SSF81301">
    <property type="entry name" value="Nucleotidyltransferase"/>
    <property type="match status" value="1"/>
</dbReference>
<organism evidence="2 3">
    <name type="scientific">candidate division WOR-3 bacterium</name>
    <dbReference type="NCBI Taxonomy" id="2052148"/>
    <lineage>
        <taxon>Bacteria</taxon>
        <taxon>Bacteria division WOR-3</taxon>
    </lineage>
</organism>
<dbReference type="EMBL" id="QNBE01000041">
    <property type="protein sequence ID" value="RKX70372.1"/>
    <property type="molecule type" value="Genomic_DNA"/>
</dbReference>
<dbReference type="AlphaFoldDB" id="A0A660SIK0"/>
<accession>A0A660SIK0</accession>
<reference evidence="2 3" key="1">
    <citation type="submission" date="2018-06" db="EMBL/GenBank/DDBJ databases">
        <title>Extensive metabolic versatility and redundancy in microbially diverse, dynamic hydrothermal sediments.</title>
        <authorList>
            <person name="Dombrowski N."/>
            <person name="Teske A."/>
            <person name="Baker B.J."/>
        </authorList>
    </citation>
    <scope>NUCLEOTIDE SEQUENCE [LARGE SCALE GENOMIC DNA]</scope>
    <source>
        <strain evidence="2">B36_G15</strain>
    </source>
</reference>
<dbReference type="GO" id="GO:0016779">
    <property type="term" value="F:nucleotidyltransferase activity"/>
    <property type="evidence" value="ECO:0007669"/>
    <property type="project" value="InterPro"/>
</dbReference>
<dbReference type="InterPro" id="IPR002934">
    <property type="entry name" value="Polymerase_NTP_transf_dom"/>
</dbReference>
<comment type="caution">
    <text evidence="2">The sequence shown here is derived from an EMBL/GenBank/DDBJ whole genome shotgun (WGS) entry which is preliminary data.</text>
</comment>
<evidence type="ECO:0000313" key="3">
    <source>
        <dbReference type="Proteomes" id="UP000268469"/>
    </source>
</evidence>
<dbReference type="PANTHER" id="PTHR33933">
    <property type="entry name" value="NUCLEOTIDYLTRANSFERASE"/>
    <property type="match status" value="1"/>
</dbReference>
<proteinExistence type="predicted"/>
<feature type="domain" description="Polymerase nucleotidyl transferase" evidence="1">
    <location>
        <begin position="18"/>
        <end position="111"/>
    </location>
</feature>
<dbReference type="InterPro" id="IPR043519">
    <property type="entry name" value="NT_sf"/>
</dbReference>
<dbReference type="Proteomes" id="UP000268469">
    <property type="component" value="Unassembled WGS sequence"/>
</dbReference>
<evidence type="ECO:0000259" key="1">
    <source>
        <dbReference type="Pfam" id="PF01909"/>
    </source>
</evidence>
<gene>
    <name evidence="2" type="ORF">DRP53_05160</name>
</gene>
<dbReference type="CDD" id="cd05403">
    <property type="entry name" value="NT_KNTase_like"/>
    <property type="match status" value="1"/>
</dbReference>
<evidence type="ECO:0000313" key="2">
    <source>
        <dbReference type="EMBL" id="RKX70372.1"/>
    </source>
</evidence>
<protein>
    <submittedName>
        <fullName evidence="2">Nucleotidyltransferase domain-containing protein</fullName>
    </submittedName>
</protein>
<dbReference type="Gene3D" id="3.30.460.10">
    <property type="entry name" value="Beta Polymerase, domain 2"/>
    <property type="match status" value="1"/>
</dbReference>
<dbReference type="InterPro" id="IPR052548">
    <property type="entry name" value="Type_VII_TA_antitoxin"/>
</dbReference>
<keyword evidence="2" id="KW-0808">Transferase</keyword>
<dbReference type="PANTHER" id="PTHR33933:SF1">
    <property type="entry name" value="PROTEIN ADENYLYLTRANSFERASE MNTA-RELATED"/>
    <property type="match status" value="1"/>
</dbReference>